<dbReference type="Proteomes" id="UP000183126">
    <property type="component" value="Chromosome I"/>
</dbReference>
<evidence type="ECO:0000313" key="3">
    <source>
        <dbReference type="Proteomes" id="UP000052019"/>
    </source>
</evidence>
<dbReference type="RefSeq" id="WP_057006574.1">
    <property type="nucleotide sequence ID" value="NZ_JYLK01000001.1"/>
</dbReference>
<gene>
    <name evidence="2" type="ORF">SAMN04490205_0951</name>
    <name evidence="1" type="ORF">TU79_02660</name>
</gene>
<sequence length="150" mass="17244">MAFRYRILAVEPDAYCSDGFQHKLENEIVFYSENPPHATYTKPNMTYEKYAYSYGMSLELLYSALPFVPKNGDKWEVNIQNIETNEISAFFSDSRTVNVARKVPSLYMFVSVPNMALLGLGTIEITSSYTSMSTNTIYFLQERQVLLELL</sequence>
<reference evidence="1 3" key="1">
    <citation type="submission" date="2015-02" db="EMBL/GenBank/DDBJ databases">
        <title>Two Pseudomonas sp. nov. isolated from raw milk.</title>
        <authorList>
            <person name="Wenning M."/>
            <person name="von Neubeck M."/>
            <person name="Huptas C."/>
            <person name="Scherer S."/>
        </authorList>
    </citation>
    <scope>NUCLEOTIDE SEQUENCE [LARGE SCALE GENOMIC DNA]</scope>
    <source>
        <strain evidence="1 3">DSM 14937</strain>
    </source>
</reference>
<proteinExistence type="predicted"/>
<accession>A0A0R2ZTA3</accession>
<keyword evidence="4" id="KW-1185">Reference proteome</keyword>
<dbReference type="EMBL" id="JYLK01000001">
    <property type="protein sequence ID" value="KRP63293.1"/>
    <property type="molecule type" value="Genomic_DNA"/>
</dbReference>
<dbReference type="Proteomes" id="UP000052019">
    <property type="component" value="Unassembled WGS sequence"/>
</dbReference>
<dbReference type="PATRIC" id="fig|200450.4.peg.2012"/>
<evidence type="ECO:0000313" key="1">
    <source>
        <dbReference type="EMBL" id="KRP63293.1"/>
    </source>
</evidence>
<evidence type="ECO:0000313" key="4">
    <source>
        <dbReference type="Proteomes" id="UP000183126"/>
    </source>
</evidence>
<protein>
    <submittedName>
        <fullName evidence="1">Uncharacterized protein</fullName>
    </submittedName>
</protein>
<reference evidence="2 4" key="2">
    <citation type="submission" date="2016-10" db="EMBL/GenBank/DDBJ databases">
        <authorList>
            <person name="Varghese N."/>
            <person name="Submissions S."/>
        </authorList>
    </citation>
    <scope>NUCLEOTIDE SEQUENCE [LARGE SCALE GENOMIC DNA]</scope>
    <source>
        <strain evidence="2 4">BS3111</strain>
    </source>
</reference>
<name>A0A0R2ZTA3_9PSED</name>
<dbReference type="EMBL" id="LT629760">
    <property type="protein sequence ID" value="SDR94001.1"/>
    <property type="molecule type" value="Genomic_DNA"/>
</dbReference>
<evidence type="ECO:0000313" key="2">
    <source>
        <dbReference type="EMBL" id="SDR94001.1"/>
    </source>
</evidence>
<organism evidence="1 3">
    <name type="scientific">Pseudomonas trivialis</name>
    <dbReference type="NCBI Taxonomy" id="200450"/>
    <lineage>
        <taxon>Bacteria</taxon>
        <taxon>Pseudomonadati</taxon>
        <taxon>Pseudomonadota</taxon>
        <taxon>Gammaproteobacteria</taxon>
        <taxon>Pseudomonadales</taxon>
        <taxon>Pseudomonadaceae</taxon>
        <taxon>Pseudomonas</taxon>
    </lineage>
</organism>
<dbReference type="AlphaFoldDB" id="A0A0R2ZTA3"/>